<evidence type="ECO:0000259" key="4">
    <source>
        <dbReference type="PROSITE" id="PS50932"/>
    </source>
</evidence>
<dbReference type="PROSITE" id="PS00356">
    <property type="entry name" value="HTH_LACI_1"/>
    <property type="match status" value="1"/>
</dbReference>
<dbReference type="PROSITE" id="PS50932">
    <property type="entry name" value="HTH_LACI_2"/>
    <property type="match status" value="1"/>
</dbReference>
<dbReference type="Proteomes" id="UP000032305">
    <property type="component" value="Unassembled WGS sequence"/>
</dbReference>
<dbReference type="Pfam" id="PF00356">
    <property type="entry name" value="LacI"/>
    <property type="match status" value="1"/>
</dbReference>
<proteinExistence type="predicted"/>
<feature type="domain" description="HTH lacI-type" evidence="4">
    <location>
        <begin position="13"/>
        <end position="67"/>
    </location>
</feature>
<name>A0A0A1W7X9_9SPHN</name>
<evidence type="ECO:0000256" key="2">
    <source>
        <dbReference type="ARBA" id="ARBA00023125"/>
    </source>
</evidence>
<evidence type="ECO:0000313" key="6">
    <source>
        <dbReference type="Proteomes" id="UP000032305"/>
    </source>
</evidence>
<dbReference type="SMART" id="SM00354">
    <property type="entry name" value="HTH_LACI"/>
    <property type="match status" value="1"/>
</dbReference>
<dbReference type="EMBL" id="BBPI01000061">
    <property type="protein sequence ID" value="GAM01408.1"/>
    <property type="molecule type" value="Genomic_DNA"/>
</dbReference>
<dbReference type="Pfam" id="PF13377">
    <property type="entry name" value="Peripla_BP_3"/>
    <property type="match status" value="1"/>
</dbReference>
<protein>
    <submittedName>
        <fullName evidence="5">Putative LacI family transcriptional regulator</fullName>
    </submittedName>
</protein>
<dbReference type="PRINTS" id="PR00036">
    <property type="entry name" value="HTHLACI"/>
</dbReference>
<comment type="caution">
    <text evidence="5">The sequence shown here is derived from an EMBL/GenBank/DDBJ whole genome shotgun (WGS) entry which is preliminary data.</text>
</comment>
<dbReference type="SUPFAM" id="SSF47413">
    <property type="entry name" value="lambda repressor-like DNA-binding domains"/>
    <property type="match status" value="1"/>
</dbReference>
<dbReference type="eggNOG" id="COG1609">
    <property type="taxonomic scope" value="Bacteria"/>
</dbReference>
<keyword evidence="3" id="KW-0804">Transcription</keyword>
<dbReference type="InterPro" id="IPR010982">
    <property type="entry name" value="Lambda_DNA-bd_dom_sf"/>
</dbReference>
<accession>A0A0A1W7X9</accession>
<dbReference type="CDD" id="cd01392">
    <property type="entry name" value="HTH_LacI"/>
    <property type="match status" value="1"/>
</dbReference>
<evidence type="ECO:0000256" key="3">
    <source>
        <dbReference type="ARBA" id="ARBA00023163"/>
    </source>
</evidence>
<dbReference type="OrthoDB" id="7185860at2"/>
<evidence type="ECO:0000256" key="1">
    <source>
        <dbReference type="ARBA" id="ARBA00023015"/>
    </source>
</evidence>
<dbReference type="GO" id="GO:0003700">
    <property type="term" value="F:DNA-binding transcription factor activity"/>
    <property type="evidence" value="ECO:0007669"/>
    <property type="project" value="TreeGrafter"/>
</dbReference>
<keyword evidence="1" id="KW-0805">Transcription regulation</keyword>
<evidence type="ECO:0000313" key="5">
    <source>
        <dbReference type="EMBL" id="GAM01408.1"/>
    </source>
</evidence>
<keyword evidence="2" id="KW-0238">DNA-binding</keyword>
<keyword evidence="6" id="KW-1185">Reference proteome</keyword>
<reference evidence="5 6" key="1">
    <citation type="submission" date="2014-11" db="EMBL/GenBank/DDBJ databases">
        <title>Whole genome shotgun sequence of Sphingomonas parapaucimobilis NBRC 15100.</title>
        <authorList>
            <person name="Katano-Makiyama Y."/>
            <person name="Hosoyama A."/>
            <person name="Hashimoto M."/>
            <person name="Hosoyama Y."/>
            <person name="Noguchi M."/>
            <person name="Numata M."/>
            <person name="Tsuchikane K."/>
            <person name="Hirakata S."/>
            <person name="Uohara A."/>
            <person name="Shimodaira J."/>
            <person name="Ohji S."/>
            <person name="Ichikawa N."/>
            <person name="Kimura A."/>
            <person name="Yamazoe A."/>
            <person name="Fujita N."/>
        </authorList>
    </citation>
    <scope>NUCLEOTIDE SEQUENCE [LARGE SCALE GENOMIC DNA]</scope>
    <source>
        <strain evidence="5 6">NBRC 15100</strain>
    </source>
</reference>
<gene>
    <name evidence="5" type="ORF">SP5_061_00010</name>
</gene>
<dbReference type="PANTHER" id="PTHR30146">
    <property type="entry name" value="LACI-RELATED TRANSCRIPTIONAL REPRESSOR"/>
    <property type="match status" value="1"/>
</dbReference>
<dbReference type="GO" id="GO:0000976">
    <property type="term" value="F:transcription cis-regulatory region binding"/>
    <property type="evidence" value="ECO:0007669"/>
    <property type="project" value="TreeGrafter"/>
</dbReference>
<dbReference type="AlphaFoldDB" id="A0A0A1W7X9"/>
<sequence length="346" mass="37472">MTVTKTRKRPRGVTIIDVAKEAGVSPMTVSRVINGDAGVRDEVRVHVREVIKRLNYTPNLMARSLVTASEVRIGVIYSNPSAAFMSELLVGVFEEASTRAAQLFLLKGEQGRPPTREAIEGLIDQRIAGVILAPPLGESDFVRDIIREARLPMAVIGGVAPDAVSVWIDNARAAYDMTRHLIALGHRRIGFVHGNPGQSASIERLAGFRRAVEEEGGLETRIVQGDYSYASGLRAGEELLIGESPPTAIFASNDDMAAAIVSVAHRRHLDVPGDLTVVGFDDSTAATTLWPPLTTIHQPVRALATEALQRLIQEIRGGVPAPNGQPRVTVLEHQLIERDSTAPPRY</sequence>
<dbReference type="InterPro" id="IPR028082">
    <property type="entry name" value="Peripla_BP_I"/>
</dbReference>
<dbReference type="CDD" id="cd01545">
    <property type="entry name" value="PBP1_SalR"/>
    <property type="match status" value="1"/>
</dbReference>
<dbReference type="InterPro" id="IPR046335">
    <property type="entry name" value="LacI/GalR-like_sensor"/>
</dbReference>
<dbReference type="SUPFAM" id="SSF53822">
    <property type="entry name" value="Periplasmic binding protein-like I"/>
    <property type="match status" value="1"/>
</dbReference>
<organism evidence="5 6">
    <name type="scientific">Sphingomonas parapaucimobilis NBRC 15100</name>
    <dbReference type="NCBI Taxonomy" id="1219049"/>
    <lineage>
        <taxon>Bacteria</taxon>
        <taxon>Pseudomonadati</taxon>
        <taxon>Pseudomonadota</taxon>
        <taxon>Alphaproteobacteria</taxon>
        <taxon>Sphingomonadales</taxon>
        <taxon>Sphingomonadaceae</taxon>
        <taxon>Sphingomonas</taxon>
    </lineage>
</organism>
<dbReference type="Gene3D" id="1.10.260.40">
    <property type="entry name" value="lambda repressor-like DNA-binding domains"/>
    <property type="match status" value="1"/>
</dbReference>
<dbReference type="Gene3D" id="3.40.50.2300">
    <property type="match status" value="2"/>
</dbReference>
<dbReference type="PANTHER" id="PTHR30146:SF153">
    <property type="entry name" value="LACTOSE OPERON REPRESSOR"/>
    <property type="match status" value="1"/>
</dbReference>
<dbReference type="InterPro" id="IPR000843">
    <property type="entry name" value="HTH_LacI"/>
</dbReference>